<dbReference type="PANTHER" id="PTHR36433:SF2">
    <property type="entry name" value="YXEA FAMILY PROTEIN"/>
    <property type="match status" value="1"/>
</dbReference>
<accession>A0ABT9UTJ6</accession>
<dbReference type="RefSeq" id="WP_307485304.1">
    <property type="nucleotide sequence ID" value="NZ_JAUSUF010000004.1"/>
</dbReference>
<proteinExistence type="predicted"/>
<dbReference type="Pfam" id="PF06486">
    <property type="entry name" value="DUF1093"/>
    <property type="match status" value="1"/>
</dbReference>
<organism evidence="2 3">
    <name type="scientific">Eubacterium multiforme</name>
    <dbReference type="NCBI Taxonomy" id="83339"/>
    <lineage>
        <taxon>Bacteria</taxon>
        <taxon>Bacillati</taxon>
        <taxon>Bacillota</taxon>
        <taxon>Clostridia</taxon>
        <taxon>Eubacteriales</taxon>
        <taxon>Eubacteriaceae</taxon>
        <taxon>Eubacterium</taxon>
    </lineage>
</organism>
<dbReference type="Proteomes" id="UP001228504">
    <property type="component" value="Unassembled WGS sequence"/>
</dbReference>
<evidence type="ECO:0000256" key="1">
    <source>
        <dbReference type="SAM" id="MobiDB-lite"/>
    </source>
</evidence>
<protein>
    <submittedName>
        <fullName evidence="2">Uncharacterized protein (TIGR01655 family)</fullName>
    </submittedName>
</protein>
<dbReference type="InterPro" id="IPR006542">
    <property type="entry name" value="DUF1093"/>
</dbReference>
<dbReference type="InterPro" id="IPR036166">
    <property type="entry name" value="YxeA-like_sf"/>
</dbReference>
<dbReference type="EMBL" id="JAUSUF010000004">
    <property type="protein sequence ID" value="MDQ0149619.1"/>
    <property type="molecule type" value="Genomic_DNA"/>
</dbReference>
<keyword evidence="3" id="KW-1185">Reference proteome</keyword>
<dbReference type="PANTHER" id="PTHR36433">
    <property type="entry name" value="HYPOTHETICAL CYTOSOLIC PROTEIN"/>
    <property type="match status" value="1"/>
</dbReference>
<name>A0ABT9UTJ6_9FIRM</name>
<comment type="caution">
    <text evidence="2">The sequence shown here is derived from an EMBL/GenBank/DDBJ whole genome shotgun (WGS) entry which is preliminary data.</text>
</comment>
<dbReference type="NCBIfam" id="TIGR01655">
    <property type="entry name" value="yxeA_fam"/>
    <property type="match status" value="1"/>
</dbReference>
<sequence length="124" mass="14223">MKKIGIVSFLLVSMIFALSGCVKINKIGTEKYYVKIVKGGEREKSNSNDGKISYYYTYTNIQAYDKEGKKILVNINTIEDKEIRKDAYLQVDVKNPSDKETNEIKGYEEVKQSEIPEKAKKELN</sequence>
<feature type="region of interest" description="Disordered" evidence="1">
    <location>
        <begin position="98"/>
        <end position="124"/>
    </location>
</feature>
<reference evidence="2 3" key="1">
    <citation type="submission" date="2023-07" db="EMBL/GenBank/DDBJ databases">
        <title>Genomic Encyclopedia of Type Strains, Phase IV (KMG-IV): sequencing the most valuable type-strain genomes for metagenomic binning, comparative biology and taxonomic classification.</title>
        <authorList>
            <person name="Goeker M."/>
        </authorList>
    </citation>
    <scope>NUCLEOTIDE SEQUENCE [LARGE SCALE GENOMIC DNA]</scope>
    <source>
        <strain evidence="2 3">DSM 20694</strain>
    </source>
</reference>
<gene>
    <name evidence="2" type="ORF">J2S18_001550</name>
</gene>
<dbReference type="PROSITE" id="PS51257">
    <property type="entry name" value="PROKAR_LIPOPROTEIN"/>
    <property type="match status" value="1"/>
</dbReference>
<evidence type="ECO:0000313" key="2">
    <source>
        <dbReference type="EMBL" id="MDQ0149619.1"/>
    </source>
</evidence>
<dbReference type="SUPFAM" id="SSF159121">
    <property type="entry name" value="BC4932-like"/>
    <property type="match status" value="1"/>
</dbReference>
<evidence type="ECO:0000313" key="3">
    <source>
        <dbReference type="Proteomes" id="UP001228504"/>
    </source>
</evidence>
<dbReference type="Gene3D" id="2.40.50.480">
    <property type="match status" value="1"/>
</dbReference>